<keyword evidence="3" id="KW-0862">Zinc</keyword>
<evidence type="ECO:0000256" key="1">
    <source>
        <dbReference type="ARBA" id="ARBA00022723"/>
    </source>
</evidence>
<dbReference type="Gene3D" id="4.10.1110.10">
    <property type="entry name" value="AN1-like Zinc finger"/>
    <property type="match status" value="1"/>
</dbReference>
<dbReference type="SUPFAM" id="SSF118310">
    <property type="entry name" value="AN1-like Zinc finger"/>
    <property type="match status" value="1"/>
</dbReference>
<dbReference type="eggNOG" id="arCOG01769">
    <property type="taxonomic scope" value="Archaea"/>
</dbReference>
<protein>
    <submittedName>
        <fullName evidence="5">AN1-like Zinc finger</fullName>
    </submittedName>
</protein>
<evidence type="ECO:0000313" key="5">
    <source>
        <dbReference type="EMBL" id="AGB02282.1"/>
    </source>
</evidence>
<dbReference type="STRING" id="593750.Metfor_1239"/>
<dbReference type="GO" id="GO:0008270">
    <property type="term" value="F:zinc ion binding"/>
    <property type="evidence" value="ECO:0007669"/>
    <property type="project" value="UniProtKB-KW"/>
</dbReference>
<dbReference type="InParanoid" id="L0HC25"/>
<dbReference type="AlphaFoldDB" id="L0HC25"/>
<evidence type="ECO:0000259" key="4">
    <source>
        <dbReference type="SMART" id="SM00154"/>
    </source>
</evidence>
<evidence type="ECO:0000313" key="6">
    <source>
        <dbReference type="Proteomes" id="UP000010824"/>
    </source>
</evidence>
<gene>
    <name evidence="5" type="ordered locus">Metfor_1239</name>
</gene>
<dbReference type="InterPro" id="IPR035896">
    <property type="entry name" value="AN1-like_Znf"/>
</dbReference>
<reference evidence="6" key="1">
    <citation type="submission" date="2011-12" db="EMBL/GenBank/DDBJ databases">
        <title>Complete sequence of Methanoregula formicicum SMSP.</title>
        <authorList>
            <person name="Lucas S."/>
            <person name="Han J."/>
            <person name="Lapidus A."/>
            <person name="Cheng J.-F."/>
            <person name="Goodwin L."/>
            <person name="Pitluck S."/>
            <person name="Peters L."/>
            <person name="Ovchinnikova G."/>
            <person name="Teshima H."/>
            <person name="Detter J.C."/>
            <person name="Han C."/>
            <person name="Tapia R."/>
            <person name="Land M."/>
            <person name="Hauser L."/>
            <person name="Kyrpides N."/>
            <person name="Ivanova N."/>
            <person name="Pagani I."/>
            <person name="Imachi H."/>
            <person name="Tamaki H."/>
            <person name="Sekiguchi Y."/>
            <person name="Kamagata Y."/>
            <person name="Cadillo-Quiroz H."/>
            <person name="Zinder S."/>
            <person name="Liu W.-T."/>
            <person name="Woyke T."/>
        </authorList>
    </citation>
    <scope>NUCLEOTIDE SEQUENCE [LARGE SCALE GENOMIC DNA]</scope>
    <source>
        <strain evidence="6">DSM 22288 / NBRC 105244 / SMSP</strain>
    </source>
</reference>
<reference evidence="5 6" key="2">
    <citation type="journal article" date="2014" name="Genome Announc.">
        <title>Complete Genome Sequence of Methanoregula formicica SMSPT, a Mesophilic Hydrogenotrophic Methanogen Isolated from a Methanogenic Upflow Anaerobic Sludge Blanket Reactor.</title>
        <authorList>
            <person name="Yamamoto K."/>
            <person name="Tamaki H."/>
            <person name="Cadillo-Quiroz H."/>
            <person name="Imachi H."/>
            <person name="Kyrpides N."/>
            <person name="Woyke T."/>
            <person name="Goodwin L."/>
            <person name="Zinder S.H."/>
            <person name="Kamagata Y."/>
            <person name="Liu W.T."/>
        </authorList>
    </citation>
    <scope>NUCLEOTIDE SEQUENCE [LARGE SCALE GENOMIC DNA]</scope>
    <source>
        <strain evidence="6">DSM 22288 / NBRC 105244 / SMSP</strain>
    </source>
</reference>
<dbReference type="Pfam" id="PF01428">
    <property type="entry name" value="zf-AN1"/>
    <property type="match status" value="1"/>
</dbReference>
<dbReference type="Proteomes" id="UP000010824">
    <property type="component" value="Chromosome"/>
</dbReference>
<dbReference type="KEGG" id="mfo:Metfor_1239"/>
<name>L0HC25_METFS</name>
<organism evidence="5 6">
    <name type="scientific">Methanoregula formicica (strain DSM 22288 / NBRC 105244 / SMSP)</name>
    <dbReference type="NCBI Taxonomy" id="593750"/>
    <lineage>
        <taxon>Archaea</taxon>
        <taxon>Methanobacteriati</taxon>
        <taxon>Methanobacteriota</taxon>
        <taxon>Stenosarchaea group</taxon>
        <taxon>Methanomicrobia</taxon>
        <taxon>Methanomicrobiales</taxon>
        <taxon>Methanoregulaceae</taxon>
        <taxon>Methanoregula</taxon>
    </lineage>
</organism>
<keyword evidence="6" id="KW-1185">Reference proteome</keyword>
<proteinExistence type="predicted"/>
<accession>L0HC25</accession>
<evidence type="ECO:0000256" key="2">
    <source>
        <dbReference type="ARBA" id="ARBA00022771"/>
    </source>
</evidence>
<keyword evidence="1" id="KW-0479">Metal-binding</keyword>
<dbReference type="HOGENOM" id="CLU_2340158_0_0_2"/>
<evidence type="ECO:0000256" key="3">
    <source>
        <dbReference type="ARBA" id="ARBA00022833"/>
    </source>
</evidence>
<dbReference type="EMBL" id="CP003167">
    <property type="protein sequence ID" value="AGB02282.1"/>
    <property type="molecule type" value="Genomic_DNA"/>
</dbReference>
<keyword evidence="2" id="KW-0863">Zinc-finger</keyword>
<feature type="domain" description="AN1-type" evidence="4">
    <location>
        <begin position="54"/>
        <end position="91"/>
    </location>
</feature>
<dbReference type="SMART" id="SM00154">
    <property type="entry name" value="ZnF_AN1"/>
    <property type="match status" value="1"/>
</dbReference>
<dbReference type="InterPro" id="IPR000058">
    <property type="entry name" value="Znf_AN1"/>
</dbReference>
<sequence>MGQNPKHPKRYCKAPDYFFSRPSNICTMSIRDSIHRFFSHLIGKKEDYPVHETCAACGERAYLPFHCEYCGKYYCDRHRLPFDHDCRNIGQWKKRGK</sequence>